<keyword evidence="8 10" id="KW-0472">Membrane</keyword>
<evidence type="ECO:0000256" key="1">
    <source>
        <dbReference type="ARBA" id="ARBA00004323"/>
    </source>
</evidence>
<feature type="region of interest" description="Disordered" evidence="9">
    <location>
        <begin position="1"/>
        <end position="57"/>
    </location>
</feature>
<dbReference type="GO" id="GO:0046354">
    <property type="term" value="P:mannan biosynthetic process"/>
    <property type="evidence" value="ECO:0007669"/>
    <property type="project" value="TreeGrafter"/>
</dbReference>
<evidence type="ECO:0000256" key="5">
    <source>
        <dbReference type="ARBA" id="ARBA00022968"/>
    </source>
</evidence>
<feature type="compositionally biased region" description="Polar residues" evidence="9">
    <location>
        <begin position="8"/>
        <end position="52"/>
    </location>
</feature>
<evidence type="ECO:0000256" key="4">
    <source>
        <dbReference type="ARBA" id="ARBA00022692"/>
    </source>
</evidence>
<keyword evidence="6 10" id="KW-1133">Transmembrane helix</keyword>
<feature type="compositionally biased region" description="Polar residues" evidence="9">
    <location>
        <begin position="141"/>
        <end position="155"/>
    </location>
</feature>
<evidence type="ECO:0000256" key="6">
    <source>
        <dbReference type="ARBA" id="ARBA00022989"/>
    </source>
</evidence>
<comment type="subcellular location">
    <subcellularLocation>
        <location evidence="1">Golgi apparatus membrane</location>
        <topology evidence="1">Single-pass type II membrane protein</topology>
    </subcellularLocation>
</comment>
<dbReference type="Pfam" id="PF11051">
    <property type="entry name" value="Mannosyl_trans3"/>
    <property type="match status" value="1"/>
</dbReference>
<keyword evidence="12" id="KW-1185">Reference proteome</keyword>
<dbReference type="AlphaFoldDB" id="A0A9P6QII4"/>
<dbReference type="PANTHER" id="PTHR31646:SF1">
    <property type="entry name" value="ALPHA-1,2-MANNOSYLTRANSFERASE MNN2"/>
    <property type="match status" value="1"/>
</dbReference>
<feature type="compositionally biased region" description="Low complexity" evidence="9">
    <location>
        <begin position="119"/>
        <end position="140"/>
    </location>
</feature>
<evidence type="ECO:0000313" key="12">
    <source>
        <dbReference type="Proteomes" id="UP000807716"/>
    </source>
</evidence>
<evidence type="ECO:0000256" key="2">
    <source>
        <dbReference type="ARBA" id="ARBA00009105"/>
    </source>
</evidence>
<dbReference type="InterPro" id="IPR022751">
    <property type="entry name" value="Alpha_mannosyltransferase"/>
</dbReference>
<dbReference type="OrthoDB" id="430354at2759"/>
<protein>
    <submittedName>
        <fullName evidence="11">Uncharacterized protein</fullName>
    </submittedName>
</protein>
<dbReference type="Proteomes" id="UP000807716">
    <property type="component" value="Unassembled WGS sequence"/>
</dbReference>
<evidence type="ECO:0000256" key="7">
    <source>
        <dbReference type="ARBA" id="ARBA00023034"/>
    </source>
</evidence>
<feature type="region of interest" description="Disordered" evidence="9">
    <location>
        <begin position="119"/>
        <end position="155"/>
    </location>
</feature>
<keyword evidence="3" id="KW-0808">Transferase</keyword>
<comment type="similarity">
    <text evidence="2">Belongs to the MNN1/MNT family.</text>
</comment>
<dbReference type="PANTHER" id="PTHR31646">
    <property type="entry name" value="ALPHA-1,2-MANNOSYLTRANSFERASE MNN2"/>
    <property type="match status" value="1"/>
</dbReference>
<keyword evidence="7" id="KW-0333">Golgi apparatus</keyword>
<keyword evidence="5" id="KW-0735">Signal-anchor</keyword>
<organism evidence="11 12">
    <name type="scientific">Actinomortierella ambigua</name>
    <dbReference type="NCBI Taxonomy" id="1343610"/>
    <lineage>
        <taxon>Eukaryota</taxon>
        <taxon>Fungi</taxon>
        <taxon>Fungi incertae sedis</taxon>
        <taxon>Mucoromycota</taxon>
        <taxon>Mortierellomycotina</taxon>
        <taxon>Mortierellomycetes</taxon>
        <taxon>Mortierellales</taxon>
        <taxon>Mortierellaceae</taxon>
        <taxon>Actinomortierella</taxon>
    </lineage>
</organism>
<proteinExistence type="inferred from homology"/>
<name>A0A9P6QII4_9FUNG</name>
<evidence type="ECO:0000256" key="8">
    <source>
        <dbReference type="ARBA" id="ARBA00023136"/>
    </source>
</evidence>
<keyword evidence="4 10" id="KW-0812">Transmembrane</keyword>
<evidence type="ECO:0000313" key="11">
    <source>
        <dbReference type="EMBL" id="KAG0267394.1"/>
    </source>
</evidence>
<dbReference type="EMBL" id="JAAAJB010000076">
    <property type="protein sequence ID" value="KAG0267394.1"/>
    <property type="molecule type" value="Genomic_DNA"/>
</dbReference>
<gene>
    <name evidence="11" type="ORF">DFQ27_008812</name>
</gene>
<sequence length="607" mass="68537">MPAPSNPKRASSTSYAMPNWNPRRTSTYGQIMADSNNSSTAAGAPTQPSKRQSAYHPLHPRHRNQSFKAHVSRLCPSFFYGPARRRALWLLCAAGTIVLIYCLSTWRVDLSPSFLSRSSLSPRYDRAPSSPSSPSSSSSPQQDQHAPSIETPSETVNPRTAFMARDFGVEACHATFDAIKDKRIKVNRERDLNRANHWQAFTKERTWTLQMAWKATLKQILPNWKEHSRSWIGRGVLLTAFKDDDGQSTVERALIQIKLIRSMSQVPIELWFEQSQDVTEEIEETAAMWNAEIRYFDDRLADYCDSTCVQMSDSTEPIPGLVHPAIRKADIERVRRNPNIAFSIKTLTIAAMINCGFEEFVYYSPASIPMLPPQTVFQEKAYMSTGAVFWQDPSSLPSADSPIWPLIHSDCITTSFEQSWTVMALNHQKSWKGLFLAWIWLTGEDAHLYQQIFGYEARDLMRMAWVATRRQYAIVDRMPVVAVQDDWSRIKGDGIACNLETTLYPAIGSDVLTMPPSQYLRRQRKLAYKKVVGPHNNNVFAMDIAGNSLIGSARGDSNIHIALHEQLGWLRDASQHVFTDAYAAGYNGRVCLQLGARPAGRLIDVEP</sequence>
<dbReference type="GO" id="GO:0000139">
    <property type="term" value="C:Golgi membrane"/>
    <property type="evidence" value="ECO:0007669"/>
    <property type="project" value="UniProtKB-SubCell"/>
</dbReference>
<accession>A0A9P6QII4</accession>
<reference evidence="11" key="1">
    <citation type="journal article" date="2020" name="Fungal Divers.">
        <title>Resolving the Mortierellaceae phylogeny through synthesis of multi-gene phylogenetics and phylogenomics.</title>
        <authorList>
            <person name="Vandepol N."/>
            <person name="Liber J."/>
            <person name="Desiro A."/>
            <person name="Na H."/>
            <person name="Kennedy M."/>
            <person name="Barry K."/>
            <person name="Grigoriev I.V."/>
            <person name="Miller A.N."/>
            <person name="O'Donnell K."/>
            <person name="Stajich J.E."/>
            <person name="Bonito G."/>
        </authorList>
    </citation>
    <scope>NUCLEOTIDE SEQUENCE</scope>
    <source>
        <strain evidence="11">BC1065</strain>
    </source>
</reference>
<feature type="transmembrane region" description="Helical" evidence="10">
    <location>
        <begin position="87"/>
        <end position="106"/>
    </location>
</feature>
<evidence type="ECO:0000256" key="3">
    <source>
        <dbReference type="ARBA" id="ARBA00022679"/>
    </source>
</evidence>
<evidence type="ECO:0000256" key="10">
    <source>
        <dbReference type="SAM" id="Phobius"/>
    </source>
</evidence>
<dbReference type="GO" id="GO:0000026">
    <property type="term" value="F:alpha-1,2-mannosyltransferase activity"/>
    <property type="evidence" value="ECO:0007669"/>
    <property type="project" value="TreeGrafter"/>
</dbReference>
<evidence type="ECO:0000256" key="9">
    <source>
        <dbReference type="SAM" id="MobiDB-lite"/>
    </source>
</evidence>
<comment type="caution">
    <text evidence="11">The sequence shown here is derived from an EMBL/GenBank/DDBJ whole genome shotgun (WGS) entry which is preliminary data.</text>
</comment>